<evidence type="ECO:0000256" key="9">
    <source>
        <dbReference type="ARBA" id="ARBA00022989"/>
    </source>
</evidence>
<feature type="transmembrane region" description="Helical" evidence="13">
    <location>
        <begin position="239"/>
        <end position="260"/>
    </location>
</feature>
<dbReference type="PANTHER" id="PTHR32024">
    <property type="entry name" value="TRK SYSTEM POTASSIUM UPTAKE PROTEIN TRKG-RELATED"/>
    <property type="match status" value="1"/>
</dbReference>
<feature type="transmembrane region" description="Helical" evidence="13">
    <location>
        <begin position="37"/>
        <end position="55"/>
    </location>
</feature>
<feature type="binding site" evidence="12">
    <location>
        <position position="220"/>
    </location>
    <ligand>
        <name>K(+)</name>
        <dbReference type="ChEBI" id="CHEBI:29103"/>
    </ligand>
</feature>
<dbReference type="GO" id="GO:0015379">
    <property type="term" value="F:potassium:chloride symporter activity"/>
    <property type="evidence" value="ECO:0007669"/>
    <property type="project" value="InterPro"/>
</dbReference>
<name>K9EAQ0_9LACT</name>
<feature type="transmembrane region" description="Helical" evidence="13">
    <location>
        <begin position="272"/>
        <end position="294"/>
    </location>
</feature>
<feature type="binding site" evidence="12">
    <location>
        <position position="112"/>
    </location>
    <ligand>
        <name>K(+)</name>
        <dbReference type="ChEBI" id="CHEBI:29103"/>
    </ligand>
</feature>
<keyword evidence="4" id="KW-1003">Cell membrane</keyword>
<dbReference type="PATRIC" id="fig|883081.3.peg.719"/>
<comment type="similarity">
    <text evidence="2">Belongs to the TrkH potassium transport family.</text>
</comment>
<comment type="caution">
    <text evidence="14">The sequence shown here is derived from an EMBL/GenBank/DDBJ whole genome shotgun (WGS) entry which is preliminary data.</text>
</comment>
<keyword evidence="11 13" id="KW-0472">Membrane</keyword>
<evidence type="ECO:0000256" key="12">
    <source>
        <dbReference type="PIRSR" id="PIRSR006247-1"/>
    </source>
</evidence>
<dbReference type="PIRSF" id="PIRSF006247">
    <property type="entry name" value="TrkH"/>
    <property type="match status" value="1"/>
</dbReference>
<feature type="transmembrane region" description="Helical" evidence="13">
    <location>
        <begin position="183"/>
        <end position="202"/>
    </location>
</feature>
<dbReference type="Pfam" id="PF02386">
    <property type="entry name" value="TrkH"/>
    <property type="match status" value="1"/>
</dbReference>
<keyword evidence="15" id="KW-1185">Reference proteome</keyword>
<dbReference type="STRING" id="883081.HMPREF9698_00721"/>
<evidence type="ECO:0000256" key="4">
    <source>
        <dbReference type="ARBA" id="ARBA00022475"/>
    </source>
</evidence>
<evidence type="ECO:0008006" key="16">
    <source>
        <dbReference type="Google" id="ProtNLM"/>
    </source>
</evidence>
<feature type="binding site" evidence="12">
    <location>
        <position position="431"/>
    </location>
    <ligand>
        <name>K(+)</name>
        <dbReference type="ChEBI" id="CHEBI:29103"/>
    </ligand>
</feature>
<keyword evidence="3" id="KW-0813">Transport</keyword>
<dbReference type="InterPro" id="IPR004772">
    <property type="entry name" value="TrkH"/>
</dbReference>
<feature type="transmembrane region" description="Helical" evidence="13">
    <location>
        <begin position="12"/>
        <end position="31"/>
    </location>
</feature>
<keyword evidence="12" id="KW-0479">Metal-binding</keyword>
<keyword evidence="8 12" id="KW-0630">Potassium</keyword>
<keyword evidence="7 13" id="KW-0812">Transmembrane</keyword>
<gene>
    <name evidence="14" type="ORF">HMPREF9698_00721</name>
</gene>
<evidence type="ECO:0000256" key="8">
    <source>
        <dbReference type="ARBA" id="ARBA00022958"/>
    </source>
</evidence>
<dbReference type="eggNOG" id="COG0168">
    <property type="taxonomic scope" value="Bacteria"/>
</dbReference>
<feature type="transmembrane region" description="Helical" evidence="13">
    <location>
        <begin position="331"/>
        <end position="350"/>
    </location>
</feature>
<feature type="transmembrane region" description="Helical" evidence="13">
    <location>
        <begin position="129"/>
        <end position="150"/>
    </location>
</feature>
<evidence type="ECO:0000256" key="10">
    <source>
        <dbReference type="ARBA" id="ARBA00023065"/>
    </source>
</evidence>
<dbReference type="AlphaFoldDB" id="K9EAQ0"/>
<comment type="subcellular location">
    <subcellularLocation>
        <location evidence="1">Cell inner membrane</location>
        <topology evidence="1">Multi-pass membrane protein</topology>
    </subcellularLocation>
</comment>
<dbReference type="HOGENOM" id="CLU_030708_0_2_9"/>
<organism evidence="14 15">
    <name type="scientific">Alloiococcus otitis ATCC 51267</name>
    <dbReference type="NCBI Taxonomy" id="883081"/>
    <lineage>
        <taxon>Bacteria</taxon>
        <taxon>Bacillati</taxon>
        <taxon>Bacillota</taxon>
        <taxon>Bacilli</taxon>
        <taxon>Lactobacillales</taxon>
        <taxon>Carnobacteriaceae</taxon>
        <taxon>Alloiococcus</taxon>
    </lineage>
</organism>
<protein>
    <recommendedName>
        <fullName evidence="16">TrkH family potassium uptake protein</fullName>
    </recommendedName>
</protein>
<evidence type="ECO:0000313" key="15">
    <source>
        <dbReference type="Proteomes" id="UP000009875"/>
    </source>
</evidence>
<dbReference type="RefSeq" id="WP_003777446.1">
    <property type="nucleotide sequence ID" value="NZ_JH992958.1"/>
</dbReference>
<evidence type="ECO:0000256" key="2">
    <source>
        <dbReference type="ARBA" id="ARBA00009137"/>
    </source>
</evidence>
<keyword evidence="10" id="KW-0406">Ion transport</keyword>
<dbReference type="InterPro" id="IPR003445">
    <property type="entry name" value="Cat_transpt"/>
</dbReference>
<evidence type="ECO:0000256" key="1">
    <source>
        <dbReference type="ARBA" id="ARBA00004429"/>
    </source>
</evidence>
<evidence type="ECO:0000256" key="11">
    <source>
        <dbReference type="ARBA" id="ARBA00023136"/>
    </source>
</evidence>
<feature type="transmembrane region" description="Helical" evidence="13">
    <location>
        <begin position="451"/>
        <end position="474"/>
    </location>
</feature>
<feature type="binding site" evidence="12">
    <location>
        <position position="315"/>
    </location>
    <ligand>
        <name>K(+)</name>
        <dbReference type="ChEBI" id="CHEBI:29103"/>
    </ligand>
</feature>
<evidence type="ECO:0000256" key="13">
    <source>
        <dbReference type="SAM" id="Phobius"/>
    </source>
</evidence>
<dbReference type="PANTHER" id="PTHR32024:SF2">
    <property type="entry name" value="TRK SYSTEM POTASSIUM UPTAKE PROTEIN TRKG-RELATED"/>
    <property type="match status" value="1"/>
</dbReference>
<feature type="transmembrane region" description="Helical" evidence="13">
    <location>
        <begin position="394"/>
        <end position="413"/>
    </location>
</feature>
<dbReference type="Proteomes" id="UP000009875">
    <property type="component" value="Unassembled WGS sequence"/>
</dbReference>
<keyword evidence="9 13" id="KW-1133">Transmembrane helix</keyword>
<evidence type="ECO:0000313" key="14">
    <source>
        <dbReference type="EMBL" id="EKU93773.1"/>
    </source>
</evidence>
<keyword evidence="6" id="KW-0633">Potassium transport</keyword>
<sequence length="483" mass="53858">MNRQMIKYLVGRLLFFNGLFLLLPLGVSFYYREDLRYILSYLSVSLFSLLLGYLMSHNTPKQFNIYAKEGFIIVSLTWLLMSLMGSLPFILSGDFSSVFDAIFESTSGFTTTGMTILNDVEILSRSNHFWRAFTQFLGGMGILVFALAILPSTDSEYMNVLKAEVTGPRYGKVMPRITESTRYLFFIYISLAILVALALGFFGMKPFDAIIHTFGVAATGGFSMYNSNVSFYNSIAIESVLAVGMLLFGINFNLFFLAISGHIKKAFQYDELKWYLGIIGLAVLLVSVNIYFVYQSFPEAFHQAGFTVVSMITSTGIELSPVGEWPIFSKFILLLLMIIGGMAGSTSGGFKVSRVLVLVKTMFAEVKQNAYPNRVVTIHFEDEPLDERVIQSTSRYLIVYISTFILLLLFMTLEFSSLSAAFSIVTATLNNTGVTLGTLGEVESLAAVSPLSKLVLSFAMIAGRLEIYPLLIFLTPSTWRHHI</sequence>
<feature type="binding site" evidence="12">
    <location>
        <position position="111"/>
    </location>
    <ligand>
        <name>K(+)</name>
        <dbReference type="ChEBI" id="CHEBI:29103"/>
    </ligand>
</feature>
<evidence type="ECO:0000256" key="5">
    <source>
        <dbReference type="ARBA" id="ARBA00022519"/>
    </source>
</evidence>
<dbReference type="GO" id="GO:0005886">
    <property type="term" value="C:plasma membrane"/>
    <property type="evidence" value="ECO:0007669"/>
    <property type="project" value="UniProtKB-SubCell"/>
</dbReference>
<dbReference type="GO" id="GO:0046872">
    <property type="term" value="F:metal ion binding"/>
    <property type="evidence" value="ECO:0007669"/>
    <property type="project" value="UniProtKB-KW"/>
</dbReference>
<feature type="transmembrane region" description="Helical" evidence="13">
    <location>
        <begin position="71"/>
        <end position="91"/>
    </location>
</feature>
<accession>K9EAQ0</accession>
<proteinExistence type="inferred from homology"/>
<dbReference type="OrthoDB" id="9810952at2"/>
<dbReference type="EMBL" id="AGXA01000016">
    <property type="protein sequence ID" value="EKU93773.1"/>
    <property type="molecule type" value="Genomic_DNA"/>
</dbReference>
<evidence type="ECO:0000256" key="6">
    <source>
        <dbReference type="ARBA" id="ARBA00022538"/>
    </source>
</evidence>
<evidence type="ECO:0000256" key="3">
    <source>
        <dbReference type="ARBA" id="ARBA00022448"/>
    </source>
</evidence>
<evidence type="ECO:0000256" key="7">
    <source>
        <dbReference type="ARBA" id="ARBA00022692"/>
    </source>
</evidence>
<reference evidence="14 15" key="1">
    <citation type="submission" date="2012-09" db="EMBL/GenBank/DDBJ databases">
        <title>The Genome Sequence of Alloiococcus otitis ATCC 51267.</title>
        <authorList>
            <consortium name="The Broad Institute Genome Sequencing Platform"/>
            <person name="Earl A."/>
            <person name="Ward D."/>
            <person name="Feldgarden M."/>
            <person name="Gevers D."/>
            <person name="Huys G."/>
            <person name="Walker B."/>
            <person name="Young S.K."/>
            <person name="Zeng Q."/>
            <person name="Gargeya S."/>
            <person name="Fitzgerald M."/>
            <person name="Haas B."/>
            <person name="Abouelleil A."/>
            <person name="Alvarado L."/>
            <person name="Arachchi H.M."/>
            <person name="Berlin A.M."/>
            <person name="Chapman S.B."/>
            <person name="Goldberg J."/>
            <person name="Griggs A."/>
            <person name="Gujja S."/>
            <person name="Hansen M."/>
            <person name="Howarth C."/>
            <person name="Imamovic A."/>
            <person name="Larimer J."/>
            <person name="McCowen C."/>
            <person name="Montmayeur A."/>
            <person name="Murphy C."/>
            <person name="Neiman D."/>
            <person name="Pearson M."/>
            <person name="Priest M."/>
            <person name="Roberts A."/>
            <person name="Saif S."/>
            <person name="Shea T."/>
            <person name="Sisk P."/>
            <person name="Sykes S."/>
            <person name="Wortman J."/>
            <person name="Nusbaum C."/>
            <person name="Birren B."/>
        </authorList>
    </citation>
    <scope>NUCLEOTIDE SEQUENCE [LARGE SCALE GENOMIC DNA]</scope>
    <source>
        <strain evidence="14 15">ATCC 51267</strain>
    </source>
</reference>
<keyword evidence="5" id="KW-0997">Cell inner membrane</keyword>